<sequence>MMKFSKASQYFLVILAFAVGMICAWYPYIYWNNSETEWVREQYCLDFSCVPRKITSWREMFVLSHSAFIPSFPEGLSGWKLQIKMQNEANQIPPVTIHEIVSKLPVRDKEFTLLCIGATAKWSAIGNAIWTGVTLLEILQMRSIYWTTGYNEVHLIGRDGYIASLPLESLGKLWLVWKMNGHWLSAEHGFPVRIIAPSYYGTKNVKWIERIEFVSQSQHHVDIFELQGWPTDHNIRPVSFIYYPGQFSRISRPSTEMNSLRITGIAYCGSQEVDRVLIGINNGDQQWNGSSPSHPLTNSSWIAADIIQKGASDVWSLWKVDVPYDWKGIIQVFSKVQCVDGRATNETWENDMGGWYGVGSTIFEIC</sequence>
<keyword evidence="1" id="KW-0472">Membrane</keyword>
<dbReference type="PANTHER" id="PTHR19372">
    <property type="entry name" value="SULFITE REDUCTASE"/>
    <property type="match status" value="1"/>
</dbReference>
<protein>
    <recommendedName>
        <fullName evidence="2">Oxidoreductase molybdopterin-binding domain-containing protein</fullName>
    </recommendedName>
</protein>
<keyword evidence="1" id="KW-1133">Transmembrane helix</keyword>
<evidence type="ECO:0000259" key="2">
    <source>
        <dbReference type="Pfam" id="PF00174"/>
    </source>
</evidence>
<proteinExistence type="predicted"/>
<dbReference type="EMBL" id="JANCYU010000012">
    <property type="protein sequence ID" value="KAK4523162.1"/>
    <property type="molecule type" value="Genomic_DNA"/>
</dbReference>
<dbReference type="Pfam" id="PF00174">
    <property type="entry name" value="Oxidored_molyb"/>
    <property type="match status" value="1"/>
</dbReference>
<dbReference type="SUPFAM" id="SSF56524">
    <property type="entry name" value="Oxidoreductase molybdopterin-binding domain"/>
    <property type="match status" value="1"/>
</dbReference>
<gene>
    <name evidence="3" type="ORF">GAYE_PCTG44G1054</name>
</gene>
<dbReference type="GO" id="GO:0006790">
    <property type="term" value="P:sulfur compound metabolic process"/>
    <property type="evidence" value="ECO:0007669"/>
    <property type="project" value="TreeGrafter"/>
</dbReference>
<evidence type="ECO:0000256" key="1">
    <source>
        <dbReference type="SAM" id="Phobius"/>
    </source>
</evidence>
<dbReference type="Gene3D" id="3.90.420.10">
    <property type="entry name" value="Oxidoreductase, molybdopterin-binding domain"/>
    <property type="match status" value="1"/>
</dbReference>
<keyword evidence="4" id="KW-1185">Reference proteome</keyword>
<dbReference type="GO" id="GO:0008482">
    <property type="term" value="F:sulfite oxidase activity"/>
    <property type="evidence" value="ECO:0007669"/>
    <property type="project" value="TreeGrafter"/>
</dbReference>
<dbReference type="GO" id="GO:0043546">
    <property type="term" value="F:molybdopterin cofactor binding"/>
    <property type="evidence" value="ECO:0007669"/>
    <property type="project" value="TreeGrafter"/>
</dbReference>
<dbReference type="Proteomes" id="UP001300502">
    <property type="component" value="Unassembled WGS sequence"/>
</dbReference>
<dbReference type="InterPro" id="IPR000572">
    <property type="entry name" value="OxRdtase_Mopterin-bd_dom"/>
</dbReference>
<dbReference type="AlphaFoldDB" id="A0AAV9I555"/>
<keyword evidence="1" id="KW-0812">Transmembrane</keyword>
<dbReference type="GO" id="GO:0020037">
    <property type="term" value="F:heme binding"/>
    <property type="evidence" value="ECO:0007669"/>
    <property type="project" value="TreeGrafter"/>
</dbReference>
<reference evidence="3 4" key="1">
    <citation type="submission" date="2022-07" db="EMBL/GenBank/DDBJ databases">
        <title>Genome-wide signatures of adaptation to extreme environments.</title>
        <authorList>
            <person name="Cho C.H."/>
            <person name="Yoon H.S."/>
        </authorList>
    </citation>
    <scope>NUCLEOTIDE SEQUENCE [LARGE SCALE GENOMIC DNA]</scope>
    <source>
        <strain evidence="3 4">108.79 E11</strain>
    </source>
</reference>
<dbReference type="PANTHER" id="PTHR19372:SF7">
    <property type="entry name" value="SULFITE OXIDASE, MITOCHONDRIAL"/>
    <property type="match status" value="1"/>
</dbReference>
<accession>A0AAV9I555</accession>
<feature type="domain" description="Oxidoreductase molybdopterin-binding" evidence="2">
    <location>
        <begin position="77"/>
        <end position="218"/>
    </location>
</feature>
<dbReference type="Gene3D" id="2.60.40.650">
    <property type="match status" value="1"/>
</dbReference>
<evidence type="ECO:0000313" key="3">
    <source>
        <dbReference type="EMBL" id="KAK4523162.1"/>
    </source>
</evidence>
<organism evidence="3 4">
    <name type="scientific">Galdieria yellowstonensis</name>
    <dbReference type="NCBI Taxonomy" id="3028027"/>
    <lineage>
        <taxon>Eukaryota</taxon>
        <taxon>Rhodophyta</taxon>
        <taxon>Bangiophyceae</taxon>
        <taxon>Galdieriales</taxon>
        <taxon>Galdieriaceae</taxon>
        <taxon>Galdieria</taxon>
    </lineage>
</organism>
<comment type="caution">
    <text evidence="3">The sequence shown here is derived from an EMBL/GenBank/DDBJ whole genome shotgun (WGS) entry which is preliminary data.</text>
</comment>
<feature type="transmembrane region" description="Helical" evidence="1">
    <location>
        <begin position="12"/>
        <end position="31"/>
    </location>
</feature>
<dbReference type="InterPro" id="IPR036374">
    <property type="entry name" value="OxRdtase_Mopterin-bd_sf"/>
</dbReference>
<evidence type="ECO:0000313" key="4">
    <source>
        <dbReference type="Proteomes" id="UP001300502"/>
    </source>
</evidence>
<name>A0AAV9I555_9RHOD</name>